<dbReference type="SUPFAM" id="SSF52141">
    <property type="entry name" value="Uracil-DNA glycosylase-like"/>
    <property type="match status" value="1"/>
</dbReference>
<name>A0AAW9DC74_9BACT</name>
<reference evidence="2" key="2">
    <citation type="submission" date="2023-07" db="EMBL/GenBank/DDBJ databases">
        <authorList>
            <person name="Zhang M."/>
            <person name="Zhou G."/>
        </authorList>
    </citation>
    <scope>NUCLEOTIDE SEQUENCE</scope>
    <source>
        <strain evidence="2">BJSY19SF1-2</strain>
    </source>
</reference>
<dbReference type="EMBL" id="JAUQUR010000007">
    <property type="protein sequence ID" value="MDX4069849.1"/>
    <property type="molecule type" value="Genomic_DNA"/>
</dbReference>
<dbReference type="Proteomes" id="UP001283691">
    <property type="component" value="Unassembled WGS sequence"/>
</dbReference>
<dbReference type="Pfam" id="PF03167">
    <property type="entry name" value="UDG"/>
    <property type="match status" value="1"/>
</dbReference>
<sequence>MNCISTCQNCNLCQNQKPLLDKQKISDVLWVGLSAKEVENVNKNIPLSNDTNTGKIIESIENAFTNIYFYKSNLVKCLPLDDNNKIRYPEKNEMDACFSNLLLEIEMLNPKIVFLLGNKVGDFVKRKLKNKAFQKSISKKLLNILDSTIFETVYHPSYIHIYKSKQKHIYIENIQEKITNLFKEQIKAAS</sequence>
<proteinExistence type="predicted"/>
<gene>
    <name evidence="2" type="ORF">Q6A80_08965</name>
</gene>
<feature type="domain" description="Uracil-DNA glycosylase-like" evidence="1">
    <location>
        <begin position="61"/>
        <end position="170"/>
    </location>
</feature>
<dbReference type="AlphaFoldDB" id="A0AAW9DC74"/>
<organism evidence="2 3">
    <name type="scientific">Aliarcobacter skirrowii</name>
    <dbReference type="NCBI Taxonomy" id="28200"/>
    <lineage>
        <taxon>Bacteria</taxon>
        <taxon>Pseudomonadati</taxon>
        <taxon>Campylobacterota</taxon>
        <taxon>Epsilonproteobacteria</taxon>
        <taxon>Campylobacterales</taxon>
        <taxon>Arcobacteraceae</taxon>
        <taxon>Aliarcobacter</taxon>
    </lineage>
</organism>
<dbReference type="InterPro" id="IPR005122">
    <property type="entry name" value="Uracil-DNA_glycosylase-like"/>
</dbReference>
<dbReference type="RefSeq" id="WP_129108568.1">
    <property type="nucleotide sequence ID" value="NZ_JAUQUR010000007.1"/>
</dbReference>
<dbReference type="InterPro" id="IPR036895">
    <property type="entry name" value="Uracil-DNA_glycosylase-like_sf"/>
</dbReference>
<evidence type="ECO:0000259" key="1">
    <source>
        <dbReference type="Pfam" id="PF03167"/>
    </source>
</evidence>
<dbReference type="Gene3D" id="3.40.470.10">
    <property type="entry name" value="Uracil-DNA glycosylase-like domain"/>
    <property type="match status" value="1"/>
</dbReference>
<evidence type="ECO:0000313" key="2">
    <source>
        <dbReference type="EMBL" id="MDX4069849.1"/>
    </source>
</evidence>
<protein>
    <submittedName>
        <fullName evidence="2">Uracil-DNA glycosylase family protein</fullName>
    </submittedName>
</protein>
<evidence type="ECO:0000313" key="3">
    <source>
        <dbReference type="Proteomes" id="UP001283691"/>
    </source>
</evidence>
<reference evidence="2" key="1">
    <citation type="journal article" date="2023" name="Front. Microbiol.">
        <title>Genomic diversity and taxonomic marker for Arcobacter species.</title>
        <authorList>
            <person name="Zhou G."/>
            <person name="Gu Y."/>
            <person name="Wang H."/>
            <person name="Chen X."/>
            <person name="Zhang X."/>
            <person name="Shao Z."/>
            <person name="Yan X."/>
            <person name="Zhang J."/>
            <person name="Zhang M."/>
        </authorList>
    </citation>
    <scope>NUCLEOTIDE SEQUENCE</scope>
    <source>
        <strain evidence="2">BJSY19SF1-2</strain>
    </source>
</reference>
<comment type="caution">
    <text evidence="2">The sequence shown here is derived from an EMBL/GenBank/DDBJ whole genome shotgun (WGS) entry which is preliminary data.</text>
</comment>
<accession>A0AAW9DC74</accession>